<proteinExistence type="inferred from homology"/>
<dbReference type="STRING" id="555512.SAMN04487993_10306"/>
<dbReference type="EMBL" id="FNEJ01000030">
    <property type="protein sequence ID" value="SDJ40888.1"/>
    <property type="molecule type" value="Genomic_DNA"/>
</dbReference>
<dbReference type="OrthoDB" id="9808619at2"/>
<keyword evidence="7 8" id="KW-0472">Membrane</keyword>
<protein>
    <submittedName>
        <fullName evidence="10">Putative spermidine/putrescine transport system permease protein</fullName>
    </submittedName>
</protein>
<keyword evidence="4" id="KW-1003">Cell membrane</keyword>
<comment type="subcellular location">
    <subcellularLocation>
        <location evidence="1 8">Cell membrane</location>
        <topology evidence="1 8">Multi-pass membrane protein</topology>
    </subcellularLocation>
</comment>
<dbReference type="GO" id="GO:0005886">
    <property type="term" value="C:plasma membrane"/>
    <property type="evidence" value="ECO:0007669"/>
    <property type="project" value="UniProtKB-SubCell"/>
</dbReference>
<evidence type="ECO:0000256" key="5">
    <source>
        <dbReference type="ARBA" id="ARBA00022692"/>
    </source>
</evidence>
<dbReference type="SUPFAM" id="SSF161098">
    <property type="entry name" value="MetI-like"/>
    <property type="match status" value="1"/>
</dbReference>
<dbReference type="InterPro" id="IPR000515">
    <property type="entry name" value="MetI-like"/>
</dbReference>
<dbReference type="PANTHER" id="PTHR42929:SF1">
    <property type="entry name" value="INNER MEMBRANE ABC TRANSPORTER PERMEASE PROTEIN YDCU-RELATED"/>
    <property type="match status" value="1"/>
</dbReference>
<feature type="transmembrane region" description="Helical" evidence="8">
    <location>
        <begin position="204"/>
        <end position="226"/>
    </location>
</feature>
<evidence type="ECO:0000256" key="7">
    <source>
        <dbReference type="ARBA" id="ARBA00023136"/>
    </source>
</evidence>
<keyword evidence="5 8" id="KW-0812">Transmembrane</keyword>
<feature type="domain" description="ABC transmembrane type-1" evidence="9">
    <location>
        <begin position="70"/>
        <end position="275"/>
    </location>
</feature>
<feature type="transmembrane region" description="Helical" evidence="8">
    <location>
        <begin position="12"/>
        <end position="37"/>
    </location>
</feature>
<organism evidence="10 11">
    <name type="scientific">Salipiger marinus</name>
    <dbReference type="NCBI Taxonomy" id="555512"/>
    <lineage>
        <taxon>Bacteria</taxon>
        <taxon>Pseudomonadati</taxon>
        <taxon>Pseudomonadota</taxon>
        <taxon>Alphaproteobacteria</taxon>
        <taxon>Rhodobacterales</taxon>
        <taxon>Roseobacteraceae</taxon>
        <taxon>Salipiger</taxon>
    </lineage>
</organism>
<keyword evidence="6 8" id="KW-1133">Transmembrane helix</keyword>
<dbReference type="Gene3D" id="1.10.3720.10">
    <property type="entry name" value="MetI-like"/>
    <property type="match status" value="1"/>
</dbReference>
<evidence type="ECO:0000313" key="10">
    <source>
        <dbReference type="EMBL" id="SDJ40888.1"/>
    </source>
</evidence>
<evidence type="ECO:0000259" key="9">
    <source>
        <dbReference type="PROSITE" id="PS50928"/>
    </source>
</evidence>
<dbReference type="PANTHER" id="PTHR42929">
    <property type="entry name" value="INNER MEMBRANE ABC TRANSPORTER PERMEASE PROTEIN YDCU-RELATED-RELATED"/>
    <property type="match status" value="1"/>
</dbReference>
<evidence type="ECO:0000256" key="2">
    <source>
        <dbReference type="ARBA" id="ARBA00007069"/>
    </source>
</evidence>
<feature type="transmembrane region" description="Helical" evidence="8">
    <location>
        <begin position="257"/>
        <end position="278"/>
    </location>
</feature>
<sequence>MSTRAHPVWPKLRLLALLASGLGVILVLIGAVAWIALAQSFGLHNPMGEDRLTLDHWEKMLDRRLYLRAVGYSLWLGFAAALISVALAYPLAIWLRRPFRGSALVSAVLQAPLLVHGLVAAFLFVNIIAYHGLVNQLMVALGVWAEPRQLQNDRNAWGVLILQVWKNLPFALLVLSGSVRAIGDDILDAARDLGAGAFARFRRVILPLSLSALQAALTIVFIGALADYSFQVIAGPTNAQSLAQLMVFSRARSWHEAAVVGVTLMVLSLLGAALIAVLSRALRLRGVL</sequence>
<dbReference type="Pfam" id="PF00528">
    <property type="entry name" value="BPD_transp_1"/>
    <property type="match status" value="1"/>
</dbReference>
<evidence type="ECO:0000313" key="11">
    <source>
        <dbReference type="Proteomes" id="UP000199093"/>
    </source>
</evidence>
<dbReference type="Proteomes" id="UP000199093">
    <property type="component" value="Unassembled WGS sequence"/>
</dbReference>
<dbReference type="PROSITE" id="PS50928">
    <property type="entry name" value="ABC_TM1"/>
    <property type="match status" value="1"/>
</dbReference>
<accession>A0A1G8TH75</accession>
<evidence type="ECO:0000256" key="1">
    <source>
        <dbReference type="ARBA" id="ARBA00004651"/>
    </source>
</evidence>
<reference evidence="10 11" key="1">
    <citation type="submission" date="2016-10" db="EMBL/GenBank/DDBJ databases">
        <authorList>
            <person name="de Groot N.N."/>
        </authorList>
    </citation>
    <scope>NUCLEOTIDE SEQUENCE [LARGE SCALE GENOMIC DNA]</scope>
    <source>
        <strain evidence="10 11">DSM 26424</strain>
    </source>
</reference>
<feature type="transmembrane region" description="Helical" evidence="8">
    <location>
        <begin position="72"/>
        <end position="95"/>
    </location>
</feature>
<dbReference type="RefSeq" id="WP_089851595.1">
    <property type="nucleotide sequence ID" value="NZ_FNEJ01000030.1"/>
</dbReference>
<dbReference type="CDD" id="cd06261">
    <property type="entry name" value="TM_PBP2"/>
    <property type="match status" value="1"/>
</dbReference>
<dbReference type="InterPro" id="IPR035906">
    <property type="entry name" value="MetI-like_sf"/>
</dbReference>
<keyword evidence="11" id="KW-1185">Reference proteome</keyword>
<keyword evidence="3 8" id="KW-0813">Transport</keyword>
<gene>
    <name evidence="10" type="ORF">SAMN04487993_10306</name>
</gene>
<evidence type="ECO:0000256" key="6">
    <source>
        <dbReference type="ARBA" id="ARBA00022989"/>
    </source>
</evidence>
<dbReference type="AlphaFoldDB" id="A0A1G8TH75"/>
<name>A0A1G8TH75_9RHOB</name>
<comment type="similarity">
    <text evidence="2">Belongs to the binding-protein-dependent transport system permease family. CysTW subfamily.</text>
</comment>
<evidence type="ECO:0000256" key="8">
    <source>
        <dbReference type="RuleBase" id="RU363032"/>
    </source>
</evidence>
<evidence type="ECO:0000256" key="3">
    <source>
        <dbReference type="ARBA" id="ARBA00022448"/>
    </source>
</evidence>
<evidence type="ECO:0000256" key="4">
    <source>
        <dbReference type="ARBA" id="ARBA00022475"/>
    </source>
</evidence>
<feature type="transmembrane region" description="Helical" evidence="8">
    <location>
        <begin position="107"/>
        <end position="129"/>
    </location>
</feature>
<dbReference type="GO" id="GO:0055085">
    <property type="term" value="P:transmembrane transport"/>
    <property type="evidence" value="ECO:0007669"/>
    <property type="project" value="InterPro"/>
</dbReference>